<dbReference type="PROSITE" id="PS01174">
    <property type="entry name" value="LIPASE_GDXG_SER"/>
    <property type="match status" value="1"/>
</dbReference>
<dbReference type="GO" id="GO:0016787">
    <property type="term" value="F:hydrolase activity"/>
    <property type="evidence" value="ECO:0007669"/>
    <property type="project" value="UniProtKB-KW"/>
</dbReference>
<dbReference type="PANTHER" id="PTHR48081:SF8">
    <property type="entry name" value="ALPHA_BETA HYDROLASE FOLD-3 DOMAIN-CONTAINING PROTEIN-RELATED"/>
    <property type="match status" value="1"/>
</dbReference>
<evidence type="ECO:0000313" key="6">
    <source>
        <dbReference type="Proteomes" id="UP001055185"/>
    </source>
</evidence>
<evidence type="ECO:0000256" key="1">
    <source>
        <dbReference type="ARBA" id="ARBA00010515"/>
    </source>
</evidence>
<name>A0AA37MZ07_9FIRM</name>
<reference evidence="5" key="1">
    <citation type="journal article" date="2022" name="Int. J. Syst. Evol. Microbiol.">
        <title>Genome-based, phenotypic and chemotaxonomic classification of Faecalibacterium strains: proposal of three novel species Faecalibacterium duncaniae sp. nov., Faecalibacterium hattorii sp. nov. and Faecalibacterium gallinarum sp. nov. .</title>
        <authorList>
            <person name="Sakamoto M."/>
            <person name="Sakurai N."/>
            <person name="Tanno H."/>
            <person name="Iino T."/>
            <person name="Ohkuma M."/>
            <person name="Endo A."/>
        </authorList>
    </citation>
    <scope>NUCLEOTIDE SEQUENCE</scope>
    <source>
        <strain evidence="5">JCM 17207</strain>
    </source>
</reference>
<dbReference type="InterPro" id="IPR013094">
    <property type="entry name" value="AB_hydrolase_3"/>
</dbReference>
<dbReference type="InterPro" id="IPR050300">
    <property type="entry name" value="GDXG_lipolytic_enzyme"/>
</dbReference>
<sequence length="363" mass="40833">MRFYDKALVDAIRAKQYTKTIDGVEILFKPVPDAPPAHLDPRLRNIIEKKKSMFAGRAKSGWRLSNERYRPDKVTYDLTETEVECTEQLISIRGDHMIDLYIYRTPNAKPGRPILVYLHGGGFTAGDIHLFGCQMKYIAEQSGAVVLFPEYRLAPECPFPGPIEDAWGTVQWAYAHAAELGADPSRLMVAGDSAGGSLTNACVLLDQNGIIRKIMDIYPSWDSSDYRIQTAYTWSYDAYEVVEEDRELAYSRIDRIKGSIDHPAHSLGNLYLQGKTTPEDPLVSAIFASDEQLRRFPETVIVSAEYDYLRLGSDYAVRRLTQLGVPCRSIRYCGTDHGFLDMIGTIVQSEELCLTIADELNAL</sequence>
<dbReference type="Gene3D" id="3.40.50.1820">
    <property type="entry name" value="alpha/beta hydrolase"/>
    <property type="match status" value="1"/>
</dbReference>
<dbReference type="InterPro" id="IPR033140">
    <property type="entry name" value="Lipase_GDXG_put_SER_AS"/>
</dbReference>
<evidence type="ECO:0000313" key="5">
    <source>
        <dbReference type="EMBL" id="GJN64740.1"/>
    </source>
</evidence>
<dbReference type="PANTHER" id="PTHR48081">
    <property type="entry name" value="AB HYDROLASE SUPERFAMILY PROTEIN C4A8.06C"/>
    <property type="match status" value="1"/>
</dbReference>
<dbReference type="Pfam" id="PF07859">
    <property type="entry name" value="Abhydrolase_3"/>
    <property type="match status" value="1"/>
</dbReference>
<evidence type="ECO:0000256" key="3">
    <source>
        <dbReference type="PROSITE-ProRule" id="PRU10038"/>
    </source>
</evidence>
<evidence type="ECO:0000256" key="2">
    <source>
        <dbReference type="ARBA" id="ARBA00022801"/>
    </source>
</evidence>
<dbReference type="RefSeq" id="WP_238316928.1">
    <property type="nucleotide sequence ID" value="NZ_BQKV01000041.1"/>
</dbReference>
<keyword evidence="6" id="KW-1185">Reference proteome</keyword>
<dbReference type="InterPro" id="IPR029058">
    <property type="entry name" value="AB_hydrolase_fold"/>
</dbReference>
<proteinExistence type="inferred from homology"/>
<comment type="caution">
    <text evidence="5">The sequence shown here is derived from an EMBL/GenBank/DDBJ whole genome shotgun (WGS) entry which is preliminary data.</text>
</comment>
<feature type="active site" evidence="3">
    <location>
        <position position="193"/>
    </location>
</feature>
<dbReference type="Proteomes" id="UP001055185">
    <property type="component" value="Unassembled WGS sequence"/>
</dbReference>
<organism evidence="5 6">
    <name type="scientific">Faecalibacterium gallinarum</name>
    <dbReference type="NCBI Taxonomy" id="2903556"/>
    <lineage>
        <taxon>Bacteria</taxon>
        <taxon>Bacillati</taxon>
        <taxon>Bacillota</taxon>
        <taxon>Clostridia</taxon>
        <taxon>Eubacteriales</taxon>
        <taxon>Oscillospiraceae</taxon>
        <taxon>Faecalibacterium</taxon>
    </lineage>
</organism>
<accession>A0AA37MZ07</accession>
<gene>
    <name evidence="5" type="ORF">JCM17207_13650</name>
</gene>
<feature type="domain" description="Alpha/beta hydrolase fold-3" evidence="4">
    <location>
        <begin position="115"/>
        <end position="340"/>
    </location>
</feature>
<protein>
    <recommendedName>
        <fullName evidence="4">Alpha/beta hydrolase fold-3 domain-containing protein</fullName>
    </recommendedName>
</protein>
<comment type="similarity">
    <text evidence="1">Belongs to the 'GDXG' lipolytic enzyme family.</text>
</comment>
<keyword evidence="2" id="KW-0378">Hydrolase</keyword>
<dbReference type="EMBL" id="BQKV01000041">
    <property type="protein sequence ID" value="GJN64740.1"/>
    <property type="molecule type" value="Genomic_DNA"/>
</dbReference>
<evidence type="ECO:0000259" key="4">
    <source>
        <dbReference type="Pfam" id="PF07859"/>
    </source>
</evidence>
<dbReference type="AlphaFoldDB" id="A0AA37MZ07"/>
<dbReference type="SUPFAM" id="SSF53474">
    <property type="entry name" value="alpha/beta-Hydrolases"/>
    <property type="match status" value="1"/>
</dbReference>